<organism evidence="1">
    <name type="scientific">Anoplophora glabripennis</name>
    <name type="common">Asian longhorn beetle</name>
    <name type="synonym">Anoplophora nobilis</name>
    <dbReference type="NCBI Taxonomy" id="217634"/>
    <lineage>
        <taxon>Eukaryota</taxon>
        <taxon>Metazoa</taxon>
        <taxon>Ecdysozoa</taxon>
        <taxon>Arthropoda</taxon>
        <taxon>Hexapoda</taxon>
        <taxon>Insecta</taxon>
        <taxon>Pterygota</taxon>
        <taxon>Neoptera</taxon>
        <taxon>Endopterygota</taxon>
        <taxon>Coleoptera</taxon>
        <taxon>Polyphaga</taxon>
        <taxon>Cucujiformia</taxon>
        <taxon>Chrysomeloidea</taxon>
        <taxon>Cerambycidae</taxon>
        <taxon>Lamiinae</taxon>
        <taxon>Lamiini</taxon>
        <taxon>Anoplophora</taxon>
    </lineage>
</organism>
<evidence type="ECO:0000313" key="1">
    <source>
        <dbReference type="EMBL" id="JAB67243.1"/>
    </source>
</evidence>
<dbReference type="EMBL" id="GALX01001223">
    <property type="protein sequence ID" value="JAB67243.1"/>
    <property type="molecule type" value="Transcribed_RNA"/>
</dbReference>
<evidence type="ECO:0008006" key="2">
    <source>
        <dbReference type="Google" id="ProtNLM"/>
    </source>
</evidence>
<accession>V5H321</accession>
<protein>
    <recommendedName>
        <fullName evidence="2">Retrotransposon gag domain-containing protein</fullName>
    </recommendedName>
</protein>
<sequence length="153" mass="17963">MGNLHSWDDLVDKLRSAFQPYDYEQALWEEIRRRTQGSQEKLINYISVMENMFARLSDKPSEETRVQIIRRNLLPYLQTQLAIFPLRDIHELIRLGRSIEETEFRVQRFCPPSTNTRLLVEPEFAYRKQTNSNPVYSVQALNTNPSTSSVLTG</sequence>
<reference evidence="1" key="1">
    <citation type="submission" date="2013-07" db="EMBL/GenBank/DDBJ databases">
        <title>Midgut Transcriptome Profiling of Anoplphora glabripennis, a Lignocellulose Degrading, Wood-Boring Cerambycid.</title>
        <authorList>
            <person name="Scully E.D."/>
            <person name="Hoover K."/>
            <person name="Carlson J.E."/>
            <person name="Tien M."/>
            <person name="Geib S.M."/>
        </authorList>
    </citation>
    <scope>NUCLEOTIDE SEQUENCE</scope>
</reference>
<name>V5H321_ANOGL</name>
<proteinExistence type="predicted"/>
<dbReference type="AlphaFoldDB" id="V5H321"/>